<gene>
    <name evidence="2" type="ORF">QBC34DRAFT_404047</name>
</gene>
<dbReference type="EMBL" id="MU865935">
    <property type="protein sequence ID" value="KAK4449838.1"/>
    <property type="molecule type" value="Genomic_DNA"/>
</dbReference>
<dbReference type="AlphaFoldDB" id="A0AAV9GNM6"/>
<reference evidence="2" key="2">
    <citation type="submission" date="2023-05" db="EMBL/GenBank/DDBJ databases">
        <authorList>
            <consortium name="Lawrence Berkeley National Laboratory"/>
            <person name="Steindorff A."/>
            <person name="Hensen N."/>
            <person name="Bonometti L."/>
            <person name="Westerberg I."/>
            <person name="Brannstrom I.O."/>
            <person name="Guillou S."/>
            <person name="Cros-Aarteil S."/>
            <person name="Calhoun S."/>
            <person name="Haridas S."/>
            <person name="Kuo A."/>
            <person name="Mondo S."/>
            <person name="Pangilinan J."/>
            <person name="Riley R."/>
            <person name="Labutti K."/>
            <person name="Andreopoulos B."/>
            <person name="Lipzen A."/>
            <person name="Chen C."/>
            <person name="Yanf M."/>
            <person name="Daum C."/>
            <person name="Ng V."/>
            <person name="Clum A."/>
            <person name="Ohm R."/>
            <person name="Martin F."/>
            <person name="Silar P."/>
            <person name="Natvig D."/>
            <person name="Lalanne C."/>
            <person name="Gautier V."/>
            <person name="Ament-Velasquez S.L."/>
            <person name="Kruys A."/>
            <person name="Hutchinson M.I."/>
            <person name="Powell A.J."/>
            <person name="Barry K."/>
            <person name="Miller A.N."/>
            <person name="Grigoriev I.V."/>
            <person name="Debuchy R."/>
            <person name="Gladieux P."/>
            <person name="Thoren M.H."/>
            <person name="Johannesson H."/>
        </authorList>
    </citation>
    <scope>NUCLEOTIDE SEQUENCE</scope>
    <source>
        <strain evidence="2">PSN243</strain>
    </source>
</reference>
<feature type="compositionally biased region" description="Polar residues" evidence="1">
    <location>
        <begin position="295"/>
        <end position="305"/>
    </location>
</feature>
<evidence type="ECO:0008006" key="4">
    <source>
        <dbReference type="Google" id="ProtNLM"/>
    </source>
</evidence>
<proteinExistence type="predicted"/>
<dbReference type="PANTHER" id="PTHR35391">
    <property type="entry name" value="C2H2-TYPE DOMAIN-CONTAINING PROTEIN-RELATED"/>
    <property type="match status" value="1"/>
</dbReference>
<keyword evidence="3" id="KW-1185">Reference proteome</keyword>
<feature type="region of interest" description="Disordered" evidence="1">
    <location>
        <begin position="284"/>
        <end position="310"/>
    </location>
</feature>
<comment type="caution">
    <text evidence="2">The sequence shown here is derived from an EMBL/GenBank/DDBJ whole genome shotgun (WGS) entry which is preliminary data.</text>
</comment>
<dbReference type="PANTHER" id="PTHR35391:SF5">
    <property type="entry name" value="DUF6590 DOMAIN-CONTAINING PROTEIN"/>
    <property type="match status" value="1"/>
</dbReference>
<organism evidence="2 3">
    <name type="scientific">Podospora aff. communis PSN243</name>
    <dbReference type="NCBI Taxonomy" id="3040156"/>
    <lineage>
        <taxon>Eukaryota</taxon>
        <taxon>Fungi</taxon>
        <taxon>Dikarya</taxon>
        <taxon>Ascomycota</taxon>
        <taxon>Pezizomycotina</taxon>
        <taxon>Sordariomycetes</taxon>
        <taxon>Sordariomycetidae</taxon>
        <taxon>Sordariales</taxon>
        <taxon>Podosporaceae</taxon>
        <taxon>Podospora</taxon>
    </lineage>
</organism>
<reference evidence="2" key="1">
    <citation type="journal article" date="2023" name="Mol. Phylogenet. Evol.">
        <title>Genome-scale phylogeny and comparative genomics of the fungal order Sordariales.</title>
        <authorList>
            <person name="Hensen N."/>
            <person name="Bonometti L."/>
            <person name="Westerberg I."/>
            <person name="Brannstrom I.O."/>
            <person name="Guillou S."/>
            <person name="Cros-Aarteil S."/>
            <person name="Calhoun S."/>
            <person name="Haridas S."/>
            <person name="Kuo A."/>
            <person name="Mondo S."/>
            <person name="Pangilinan J."/>
            <person name="Riley R."/>
            <person name="LaButti K."/>
            <person name="Andreopoulos B."/>
            <person name="Lipzen A."/>
            <person name="Chen C."/>
            <person name="Yan M."/>
            <person name="Daum C."/>
            <person name="Ng V."/>
            <person name="Clum A."/>
            <person name="Steindorff A."/>
            <person name="Ohm R.A."/>
            <person name="Martin F."/>
            <person name="Silar P."/>
            <person name="Natvig D.O."/>
            <person name="Lalanne C."/>
            <person name="Gautier V."/>
            <person name="Ament-Velasquez S.L."/>
            <person name="Kruys A."/>
            <person name="Hutchinson M.I."/>
            <person name="Powell A.J."/>
            <person name="Barry K."/>
            <person name="Miller A.N."/>
            <person name="Grigoriev I.V."/>
            <person name="Debuchy R."/>
            <person name="Gladieux P."/>
            <person name="Hiltunen Thoren M."/>
            <person name="Johannesson H."/>
        </authorList>
    </citation>
    <scope>NUCLEOTIDE SEQUENCE</scope>
    <source>
        <strain evidence="2">PSN243</strain>
    </source>
</reference>
<evidence type="ECO:0000256" key="1">
    <source>
        <dbReference type="SAM" id="MobiDB-lite"/>
    </source>
</evidence>
<protein>
    <recommendedName>
        <fullName evidence="4">C2H2-type domain-containing protein</fullName>
    </recommendedName>
</protein>
<name>A0AAV9GNM6_9PEZI</name>
<evidence type="ECO:0000313" key="2">
    <source>
        <dbReference type="EMBL" id="KAK4449838.1"/>
    </source>
</evidence>
<evidence type="ECO:0000313" key="3">
    <source>
        <dbReference type="Proteomes" id="UP001321760"/>
    </source>
</evidence>
<feature type="region of interest" description="Disordered" evidence="1">
    <location>
        <begin position="236"/>
        <end position="270"/>
    </location>
</feature>
<dbReference type="Proteomes" id="UP001321760">
    <property type="component" value="Unassembled WGS sequence"/>
</dbReference>
<sequence>MMATSSDTFDSDLLYNLATECEELFDTLVSPLDPARKLEHQHEQQWTECQQRFSIWASQLGVFAQRSQSLDARLRKVPDVQDLVARLLEILRRSLSQSSRAQLVSHQKGDQAQPQDAQWSALATVDETLTRLNRLGSDIRTASRGRVNTKIQEFTSRLDLLPLQDMAQTAVESLYPSPHDSLKSHLSKGLVEICARIRYWEHRQGKLSKRRPAGNSTPRMETISEEVQAAIPIVEATSKRPTKGPVAQLRQSSPGNVPRNLPPQSDPSTINTQQMRQFLSHRQGVAVPTEKRKTSSVQVQQTKHPQPQVPEKSKLFPCEWCSELFNKEQLSESDWRRHVDKNLKPYRCMAENCPESHPSFGSFAEWSGHMMGHSRRWYQRVFLTEGWCPVCDFNQIYASAAELLPHLEATHSDQFNVGQLHAISRQGVVVRPRGWNECPLCNFTVEELQEQNNPDHPKRQGGNLQGVSAKMARTTLETAWFHATNLGTRNFLFRP</sequence>
<accession>A0AAV9GNM6</accession>